<dbReference type="PANTHER" id="PTHR34606:SF4">
    <property type="entry name" value="OUTER MEMBRANE LIPOPROTEIN DOLP"/>
    <property type="match status" value="1"/>
</dbReference>
<gene>
    <name evidence="3" type="ORF">ACFFLM_00120</name>
</gene>
<reference evidence="3 4" key="1">
    <citation type="submission" date="2024-09" db="EMBL/GenBank/DDBJ databases">
        <authorList>
            <person name="Sun Q."/>
            <person name="Mori K."/>
        </authorList>
    </citation>
    <scope>NUCLEOTIDE SEQUENCE [LARGE SCALE GENOMIC DNA]</scope>
    <source>
        <strain evidence="3 4">JCM 13503</strain>
    </source>
</reference>
<dbReference type="InterPro" id="IPR007055">
    <property type="entry name" value="BON_dom"/>
</dbReference>
<dbReference type="Proteomes" id="UP001589733">
    <property type="component" value="Unassembled WGS sequence"/>
</dbReference>
<keyword evidence="1" id="KW-0732">Signal</keyword>
<keyword evidence="4" id="KW-1185">Reference proteome</keyword>
<evidence type="ECO:0000259" key="2">
    <source>
        <dbReference type="PROSITE" id="PS50914"/>
    </source>
</evidence>
<dbReference type="PROSITE" id="PS50914">
    <property type="entry name" value="BON"/>
    <property type="match status" value="3"/>
</dbReference>
<dbReference type="Pfam" id="PF04972">
    <property type="entry name" value="BON"/>
    <property type="match status" value="3"/>
</dbReference>
<proteinExistence type="predicted"/>
<evidence type="ECO:0000256" key="1">
    <source>
        <dbReference type="ARBA" id="ARBA00022729"/>
    </source>
</evidence>
<evidence type="ECO:0000313" key="3">
    <source>
        <dbReference type="EMBL" id="MFB9990401.1"/>
    </source>
</evidence>
<dbReference type="EMBL" id="JBHLYR010000002">
    <property type="protein sequence ID" value="MFB9990401.1"/>
    <property type="molecule type" value="Genomic_DNA"/>
</dbReference>
<protein>
    <submittedName>
        <fullName evidence="3">BON domain-containing protein</fullName>
    </submittedName>
</protein>
<accession>A0ABV6AUV9</accession>
<evidence type="ECO:0000313" key="4">
    <source>
        <dbReference type="Proteomes" id="UP001589733"/>
    </source>
</evidence>
<dbReference type="PANTHER" id="PTHR34606">
    <property type="entry name" value="BON DOMAIN-CONTAINING PROTEIN"/>
    <property type="match status" value="1"/>
</dbReference>
<dbReference type="SMART" id="SM00749">
    <property type="entry name" value="BON"/>
    <property type="match status" value="3"/>
</dbReference>
<feature type="domain" description="BON" evidence="2">
    <location>
        <begin position="149"/>
        <end position="217"/>
    </location>
</feature>
<organism evidence="3 4">
    <name type="scientific">Deinococcus oregonensis</name>
    <dbReference type="NCBI Taxonomy" id="1805970"/>
    <lineage>
        <taxon>Bacteria</taxon>
        <taxon>Thermotogati</taxon>
        <taxon>Deinococcota</taxon>
        <taxon>Deinococci</taxon>
        <taxon>Deinococcales</taxon>
        <taxon>Deinococcaceae</taxon>
        <taxon>Deinococcus</taxon>
    </lineage>
</organism>
<comment type="caution">
    <text evidence="3">The sequence shown here is derived from an EMBL/GenBank/DDBJ whole genome shotgun (WGS) entry which is preliminary data.</text>
</comment>
<feature type="domain" description="BON" evidence="2">
    <location>
        <begin position="78"/>
        <end position="146"/>
    </location>
</feature>
<dbReference type="InterPro" id="IPR014004">
    <property type="entry name" value="Transpt-assoc_nodulatn_dom_bac"/>
</dbReference>
<feature type="domain" description="BON" evidence="2">
    <location>
        <begin position="3"/>
        <end position="71"/>
    </location>
</feature>
<name>A0ABV6AUV9_9DEIO</name>
<dbReference type="RefSeq" id="WP_380004272.1">
    <property type="nucleotide sequence ID" value="NZ_JBHLYR010000002.1"/>
</dbReference>
<dbReference type="InterPro" id="IPR051686">
    <property type="entry name" value="Lipoprotein_DolP"/>
</dbReference>
<sequence length="222" mass="23652">MKPNETLQLHVVQQLDWDPSVDASNIGVQVQDGVVTLEGNVASYAQKFAAARVTKAVSGVKGLADELKVKLHPSFERTDADLATSALQMLAWNTVVPKDQVKVTVRQGWMTLEGAVDWDYQRTGAERAVEHLSGVKGVANAITLNSRAVPADVKAKIESALQRSAASDAQHISVEIHDGTAILSGKVHSLAARDEAAFAAWGAAGVRQVTNHVTVTTDLGVR</sequence>
<dbReference type="Gene3D" id="3.30.1340.30">
    <property type="match status" value="3"/>
</dbReference>